<dbReference type="EMBL" id="APDV01000065">
    <property type="protein sequence ID" value="EMH22664.1"/>
    <property type="molecule type" value="Genomic_DNA"/>
</dbReference>
<evidence type="ECO:0000313" key="1">
    <source>
        <dbReference type="EMBL" id="EMH22664.1"/>
    </source>
</evidence>
<accession>M3N3Q5</accession>
<reference evidence="1" key="1">
    <citation type="submission" date="2012-11" db="EMBL/GenBank/DDBJ databases">
        <authorList>
            <person name="Weinstock G."/>
            <person name="Sodergren E."/>
            <person name="Lobos E.A."/>
            <person name="Fulton L."/>
            <person name="Fulton R."/>
            <person name="Courtney L."/>
            <person name="Fronick C."/>
            <person name="O'Laughlin M."/>
            <person name="Godfrey J."/>
            <person name="Wilson R.M."/>
            <person name="Miner T."/>
            <person name="Farmer C."/>
            <person name="Delehaunty K."/>
            <person name="Cordes M."/>
            <person name="Minx P."/>
            <person name="Tomlinson C."/>
            <person name="Chen J."/>
            <person name="Wollam A."/>
            <person name="Pepin K.H."/>
            <person name="Bhonagiri V."/>
            <person name="Zhang X."/>
            <person name="Suruliraj S."/>
            <person name="Antonio M."/>
            <person name="Secka O."/>
            <person name="Thomas J."/>
            <person name="Warren W."/>
            <person name="Mitreva M."/>
            <person name="Mardis E.R."/>
            <person name="Wilson R.K."/>
        </authorList>
    </citation>
    <scope>NUCLEOTIDE SEQUENCE [LARGE SCALE GENOMIC DNA]</scope>
    <source>
        <strain evidence="1">GAM260BSi</strain>
    </source>
</reference>
<name>M3N3Q5_HELPX</name>
<proteinExistence type="predicted"/>
<feature type="non-terminal residue" evidence="1">
    <location>
        <position position="1"/>
    </location>
</feature>
<dbReference type="InterPro" id="IPR002718">
    <property type="entry name" value="OMP_Helicobacter"/>
</dbReference>
<gene>
    <name evidence="1" type="ORF">HMPREF1418_01023</name>
</gene>
<dbReference type="HOGENOM" id="CLU_204209_0_0_7"/>
<dbReference type="AlphaFoldDB" id="M3N3Q5"/>
<protein>
    <recommendedName>
        <fullName evidence="2">Outer membrane protein</fullName>
    </recommendedName>
</protein>
<dbReference type="Proteomes" id="UP000012023">
    <property type="component" value="Unassembled WGS sequence"/>
</dbReference>
<evidence type="ECO:0008006" key="2">
    <source>
        <dbReference type="Google" id="ProtNLM"/>
    </source>
</evidence>
<dbReference type="RefSeq" id="WP_001954118.1">
    <property type="nucleotide sequence ID" value="NZ_KB636931.1"/>
</dbReference>
<dbReference type="Pfam" id="PF01856">
    <property type="entry name" value="HP_OMP"/>
    <property type="match status" value="1"/>
</dbReference>
<organism evidence="1">
    <name type="scientific">Helicobacter pylori GAM260BSi</name>
    <dbReference type="NCBI Taxonomy" id="1159046"/>
    <lineage>
        <taxon>Bacteria</taxon>
        <taxon>Pseudomonadati</taxon>
        <taxon>Campylobacterota</taxon>
        <taxon>Epsilonproteobacteria</taxon>
        <taxon>Campylobacterales</taxon>
        <taxon>Helicobacteraceae</taxon>
        <taxon>Helicobacter</taxon>
    </lineage>
</organism>
<comment type="caution">
    <text evidence="1">The sequence shown here is derived from an EMBL/GenBank/DDBJ whole genome shotgun (WGS) entry which is preliminary data.</text>
</comment>
<sequence length="54" mass="6352">LARPKKKDSDHAAQHGIELGFKIPTINTSYYSFMGAKLEYRRMYSLFLNYVFAY</sequence>